<dbReference type="PANTHER" id="PTHR18896">
    <property type="entry name" value="PHOSPHOLIPASE D"/>
    <property type="match status" value="1"/>
</dbReference>
<keyword evidence="3 6" id="KW-0378">Hydrolase</keyword>
<dbReference type="OrthoDB" id="14911at2759"/>
<dbReference type="GO" id="GO:0009395">
    <property type="term" value="P:phospholipid catabolic process"/>
    <property type="evidence" value="ECO:0007669"/>
    <property type="project" value="TreeGrafter"/>
</dbReference>
<dbReference type="PIRSF" id="PIRSF009376">
    <property type="entry name" value="Phospholipase_D_euk"/>
    <property type="match status" value="1"/>
</dbReference>
<evidence type="ECO:0000256" key="2">
    <source>
        <dbReference type="ARBA" id="ARBA00022737"/>
    </source>
</evidence>
<dbReference type="AlphaFoldDB" id="A0A9W6Z3F8"/>
<dbReference type="PANTHER" id="PTHR18896:SF76">
    <property type="entry name" value="PHOSPHOLIPASE"/>
    <property type="match status" value="1"/>
</dbReference>
<dbReference type="InterPro" id="IPR016555">
    <property type="entry name" value="PLipase_D_euk"/>
</dbReference>
<feature type="compositionally biased region" description="Polar residues" evidence="7">
    <location>
        <begin position="115"/>
        <end position="133"/>
    </location>
</feature>
<evidence type="ECO:0000313" key="10">
    <source>
        <dbReference type="Proteomes" id="UP001165063"/>
    </source>
</evidence>
<feature type="compositionally biased region" description="Basic residues" evidence="7">
    <location>
        <begin position="27"/>
        <end position="38"/>
    </location>
</feature>
<keyword evidence="4 6" id="KW-0442">Lipid degradation</keyword>
<dbReference type="SUPFAM" id="SSF56024">
    <property type="entry name" value="Phospholipase D/nuclease"/>
    <property type="match status" value="2"/>
</dbReference>
<comment type="catalytic activity">
    <reaction evidence="1 6">
        <text>a 1,2-diacyl-sn-glycero-3-phosphocholine + H2O = a 1,2-diacyl-sn-glycero-3-phosphate + choline + H(+)</text>
        <dbReference type="Rhea" id="RHEA:14445"/>
        <dbReference type="ChEBI" id="CHEBI:15354"/>
        <dbReference type="ChEBI" id="CHEBI:15377"/>
        <dbReference type="ChEBI" id="CHEBI:15378"/>
        <dbReference type="ChEBI" id="CHEBI:57643"/>
        <dbReference type="ChEBI" id="CHEBI:58608"/>
        <dbReference type="EC" id="3.1.4.4"/>
    </reaction>
</comment>
<gene>
    <name evidence="9" type="ORF">Amon01_000570100</name>
</gene>
<sequence>MRFGMDRGSGTRPNSMLPPVPPDLEIHKKHRYQHHRQGSKNQQIVEEETIKSPSAINGDHLMDDDQLVQQQKNRRLPRRPPQSLPPSIVKSPTTNGEPKSPKHQHFKDDDELIDPNSQDNEMPSGANTPTQQKKQSKMFEFPFLYSSKGSRPESGISADGEPHAILNGEASNSDHRLQKKLLTKFRRMKTFGANKHLSLESSNKKYEDELDFKNRQKTEFFMQSMVCGFPSILLISTHFIKDETGSKRIPMLLPLLSCSLTDTSKDAHTKRRRYKVNLEYGLGNNVLRWSLIRTSKDFSDLHNRIRLQLLQDNVLAKNPLKERDTTKKDTYGRKEKDLPRFPKFKHSIPARIIHRASIVKHDSVNYEANLMSPTSYTATNNVPPLPTAAQQYPPEIVPYSGNADNHSITSAGSNSTVGSQGSSWKRHGIFKRTKTKLGGGGGGAGVDAEEQKHADAYRNALQNYLDLLLRKMMLSAQANRIFQFFELSPVSVLLANENSKKRKEGYLLVRNRAKAQGWRVGHLKPSEMKAMINRHTLKWFIVGHSYIMYVENINSTTPLDIFFIDSKFRFKLSGLTEKQQQEDYEDGDDDDDDDDDDEGGTASQMIDTMDPSEVDKTHLQLNLYNSERKLTVVHPSAAQLKQWCSVIHNMAQETVWSQKHRFESFAPVRQNCFAQWFVDARDYMWALSAALEMAKDVIYIHDWWLSPELYLRRPANGNQEWRIDRLLKRKAEQGVKVFVIVYRNVANTVITDSLWTKHSLLDLHKNIYVLRSPNQITQQVFFWAHHEKLAIIDHTIAFLGGIDLCYGRYDTPDHVLCDDAEYAFDSQLPPNMSPSEVDALEFQTFVGKDYTNPRVKDFSELDKPFEDMYNRQIVPRMPWHDVHMVTSGHIARDLSRHFSQRWNYILRQKRPSRLTPLLIPPRDFTDEEIKDLGLDGTCEVQLLRSSCDWSLGLKEHEQSIQNAYIKCIETSEHFVYMENQFFVTSCEAGGVLVQNKIGDALVERIIRAHKNREVWKAVIVIPLMPGFEAQVDSKDGSAVRLIMECQVHSIFLLT</sequence>
<evidence type="ECO:0000256" key="7">
    <source>
        <dbReference type="SAM" id="MobiDB-lite"/>
    </source>
</evidence>
<organism evidence="9 10">
    <name type="scientific">Ambrosiozyma monospora</name>
    <name type="common">Yeast</name>
    <name type="synonym">Endomycopsis monosporus</name>
    <dbReference type="NCBI Taxonomy" id="43982"/>
    <lineage>
        <taxon>Eukaryota</taxon>
        <taxon>Fungi</taxon>
        <taxon>Dikarya</taxon>
        <taxon>Ascomycota</taxon>
        <taxon>Saccharomycotina</taxon>
        <taxon>Pichiomycetes</taxon>
        <taxon>Pichiales</taxon>
        <taxon>Pichiaceae</taxon>
        <taxon>Ambrosiozyma</taxon>
    </lineage>
</organism>
<protein>
    <recommendedName>
        <fullName evidence="6">Phospholipase</fullName>
        <ecNumber evidence="6">3.1.4.4</ecNumber>
    </recommendedName>
</protein>
<proteinExistence type="inferred from homology"/>
<dbReference type="CDD" id="cd09138">
    <property type="entry name" value="PLDc_vPLD1_2_yPLD_like_1"/>
    <property type="match status" value="1"/>
</dbReference>
<dbReference type="GO" id="GO:0004630">
    <property type="term" value="F:phospholipase D activity"/>
    <property type="evidence" value="ECO:0007669"/>
    <property type="project" value="UniProtKB-UniRule"/>
</dbReference>
<dbReference type="Pfam" id="PF00614">
    <property type="entry name" value="PLDc"/>
    <property type="match status" value="1"/>
</dbReference>
<dbReference type="GO" id="GO:0035556">
    <property type="term" value="P:intracellular signal transduction"/>
    <property type="evidence" value="ECO:0007669"/>
    <property type="project" value="InterPro"/>
</dbReference>
<evidence type="ECO:0000256" key="3">
    <source>
        <dbReference type="ARBA" id="ARBA00022801"/>
    </source>
</evidence>
<accession>A0A9W6Z3F8</accession>
<name>A0A9W6Z3F8_AMBMO</name>
<comment type="similarity">
    <text evidence="6">Belongs to the phospholipase D family.</text>
</comment>
<feature type="region of interest" description="Disordered" evidence="7">
    <location>
        <begin position="578"/>
        <end position="609"/>
    </location>
</feature>
<feature type="region of interest" description="Disordered" evidence="7">
    <location>
        <begin position="1"/>
        <end position="135"/>
    </location>
</feature>
<dbReference type="Proteomes" id="UP001165063">
    <property type="component" value="Unassembled WGS sequence"/>
</dbReference>
<feature type="compositionally biased region" description="Acidic residues" evidence="7">
    <location>
        <begin position="582"/>
        <end position="599"/>
    </location>
</feature>
<evidence type="ECO:0000313" key="9">
    <source>
        <dbReference type="EMBL" id="GMG39879.1"/>
    </source>
</evidence>
<dbReference type="CDD" id="cd01254">
    <property type="entry name" value="PH_PLD"/>
    <property type="match status" value="1"/>
</dbReference>
<dbReference type="EMBL" id="BSXU01003263">
    <property type="protein sequence ID" value="GMG39879.1"/>
    <property type="molecule type" value="Genomic_DNA"/>
</dbReference>
<keyword evidence="10" id="KW-1185">Reference proteome</keyword>
<dbReference type="GO" id="GO:0006654">
    <property type="term" value="P:phosphatidic acid biosynthetic process"/>
    <property type="evidence" value="ECO:0007669"/>
    <property type="project" value="InterPro"/>
</dbReference>
<evidence type="ECO:0000256" key="5">
    <source>
        <dbReference type="ARBA" id="ARBA00023098"/>
    </source>
</evidence>
<dbReference type="Gene3D" id="3.30.870.10">
    <property type="entry name" value="Endonuclease Chain A"/>
    <property type="match status" value="2"/>
</dbReference>
<dbReference type="InterPro" id="IPR001736">
    <property type="entry name" value="PLipase_D/transphosphatidylase"/>
</dbReference>
<reference evidence="9" key="1">
    <citation type="submission" date="2023-04" db="EMBL/GenBank/DDBJ databases">
        <title>Ambrosiozyma monospora NBRC 1965.</title>
        <authorList>
            <person name="Ichikawa N."/>
            <person name="Sato H."/>
            <person name="Tonouchi N."/>
        </authorList>
    </citation>
    <scope>NUCLEOTIDE SEQUENCE</scope>
    <source>
        <strain evidence="9">NBRC 1965</strain>
    </source>
</reference>
<evidence type="ECO:0000259" key="8">
    <source>
        <dbReference type="PROSITE" id="PS50035"/>
    </source>
</evidence>
<dbReference type="PROSITE" id="PS50035">
    <property type="entry name" value="PLD"/>
    <property type="match status" value="1"/>
</dbReference>
<evidence type="ECO:0000256" key="1">
    <source>
        <dbReference type="ARBA" id="ARBA00000798"/>
    </source>
</evidence>
<comment type="caution">
    <text evidence="9">The sequence shown here is derived from an EMBL/GenBank/DDBJ whole genome shotgun (WGS) entry which is preliminary data.</text>
</comment>
<evidence type="ECO:0000256" key="6">
    <source>
        <dbReference type="PIRNR" id="PIRNR009376"/>
    </source>
</evidence>
<keyword evidence="2" id="KW-0677">Repeat</keyword>
<dbReference type="EC" id="3.1.4.4" evidence="6"/>
<dbReference type="SMART" id="SM00155">
    <property type="entry name" value="PLDc"/>
    <property type="match status" value="1"/>
</dbReference>
<keyword evidence="5" id="KW-0443">Lipid metabolism</keyword>
<feature type="domain" description="PLD phosphodiesterase" evidence="8">
    <location>
        <begin position="781"/>
        <end position="808"/>
    </location>
</feature>
<dbReference type="InterPro" id="IPR015679">
    <property type="entry name" value="PLipase_D_fam"/>
</dbReference>
<evidence type="ECO:0000256" key="4">
    <source>
        <dbReference type="ARBA" id="ARBA00022963"/>
    </source>
</evidence>